<keyword evidence="4" id="KW-1185">Reference proteome</keyword>
<evidence type="ECO:0000259" key="2">
    <source>
        <dbReference type="PROSITE" id="PS50887"/>
    </source>
</evidence>
<dbReference type="EMBL" id="SHKI01000006">
    <property type="protein sequence ID" value="RZT62692.1"/>
    <property type="molecule type" value="Genomic_DNA"/>
</dbReference>
<dbReference type="PROSITE" id="PS50887">
    <property type="entry name" value="GGDEF"/>
    <property type="match status" value="1"/>
</dbReference>
<protein>
    <submittedName>
        <fullName evidence="3">PAS domain S-box-containing protein/diguanylate cyclase (GGDEF)-like protein</fullName>
    </submittedName>
</protein>
<feature type="region of interest" description="Disordered" evidence="1">
    <location>
        <begin position="190"/>
        <end position="215"/>
    </location>
</feature>
<dbReference type="NCBIfam" id="TIGR00229">
    <property type="entry name" value="sensory_box"/>
    <property type="match status" value="1"/>
</dbReference>
<dbReference type="InterPro" id="IPR000160">
    <property type="entry name" value="GGDEF_dom"/>
</dbReference>
<dbReference type="Gene3D" id="3.30.450.20">
    <property type="entry name" value="PAS domain"/>
    <property type="match status" value="1"/>
</dbReference>
<dbReference type="RefSeq" id="WP_198677558.1">
    <property type="nucleotide sequence ID" value="NZ_QYAG01000002.1"/>
</dbReference>
<dbReference type="FunFam" id="3.30.70.270:FF:000001">
    <property type="entry name" value="Diguanylate cyclase domain protein"/>
    <property type="match status" value="1"/>
</dbReference>
<dbReference type="CDD" id="cd01949">
    <property type="entry name" value="GGDEF"/>
    <property type="match status" value="1"/>
</dbReference>
<dbReference type="InterPro" id="IPR043128">
    <property type="entry name" value="Rev_trsase/Diguanyl_cyclase"/>
</dbReference>
<dbReference type="SUPFAM" id="SSF55785">
    <property type="entry name" value="PYP-like sensor domain (PAS domain)"/>
    <property type="match status" value="1"/>
</dbReference>
<dbReference type="Gene3D" id="3.30.450.40">
    <property type="match status" value="1"/>
</dbReference>
<organism evidence="3 4">
    <name type="scientific">Leucobacter luti</name>
    <dbReference type="NCBI Taxonomy" id="340320"/>
    <lineage>
        <taxon>Bacteria</taxon>
        <taxon>Bacillati</taxon>
        <taxon>Actinomycetota</taxon>
        <taxon>Actinomycetes</taxon>
        <taxon>Micrococcales</taxon>
        <taxon>Microbacteriaceae</taxon>
        <taxon>Leucobacter</taxon>
    </lineage>
</organism>
<dbReference type="SUPFAM" id="SSF55781">
    <property type="entry name" value="GAF domain-like"/>
    <property type="match status" value="1"/>
</dbReference>
<proteinExistence type="predicted"/>
<evidence type="ECO:0000313" key="3">
    <source>
        <dbReference type="EMBL" id="RZT62692.1"/>
    </source>
</evidence>
<sequence length="516" mass="53634">MTGARAAAEHDGLLEYSPAALLAVDTNGEIQAHSRALSAWLGVPEAGADLRGRNIVEWLTPSSRLLYETRILPQLFETGHAREVVLELRTAEGATRAVLCNAEVRVSELGTRTIYIAAFDAGGRISFERELVEARLAADEAHERLALLQETTSALAVARGVGDLAEALVHGAGRATHAAWTAVRVAAQSSADPGAGGVSGGAAGPRGSRGPGGAAGVADAGVVGVAGAGEPRVQTWGELPPGLKRTGALTPRAERLVCRTPAEIAESFPDTAHELHAGGVEALIIAPITRGTGDDARVLGEIVCGFRRPRALEPDELETLHALGVQAERVIEHLHLQEQLRHRALHDGLTGLPNRVLFAERLGQLLAVSARTGEACAVLFIDLDGFKAINDGAGHAAGDEVLRAVAARVRASCRAGDTVSRLGGDEFVVAVSGATREAVTALAERIRAAVREPLDAIVRGARLSTSVGVARWDPTPGGRAPTVDGLMNAADAAMYTAKYGGKDAVVVREWAGEPGA</sequence>
<dbReference type="Proteomes" id="UP000291832">
    <property type="component" value="Unassembled WGS sequence"/>
</dbReference>
<dbReference type="PANTHER" id="PTHR44757">
    <property type="entry name" value="DIGUANYLATE CYCLASE DGCP"/>
    <property type="match status" value="1"/>
</dbReference>
<dbReference type="SUPFAM" id="SSF55073">
    <property type="entry name" value="Nucleotide cyclase"/>
    <property type="match status" value="1"/>
</dbReference>
<evidence type="ECO:0000313" key="4">
    <source>
        <dbReference type="Proteomes" id="UP000291832"/>
    </source>
</evidence>
<dbReference type="SMART" id="SM00267">
    <property type="entry name" value="GGDEF"/>
    <property type="match status" value="1"/>
</dbReference>
<name>A0A4Q7TT08_9MICO</name>
<feature type="compositionally biased region" description="Gly residues" evidence="1">
    <location>
        <begin position="194"/>
        <end position="215"/>
    </location>
</feature>
<comment type="caution">
    <text evidence="3">The sequence shown here is derived from an EMBL/GenBank/DDBJ whole genome shotgun (WGS) entry which is preliminary data.</text>
</comment>
<dbReference type="InterPro" id="IPR029016">
    <property type="entry name" value="GAF-like_dom_sf"/>
</dbReference>
<dbReference type="InterPro" id="IPR029787">
    <property type="entry name" value="Nucleotide_cyclase"/>
</dbReference>
<reference evidence="3 4" key="1">
    <citation type="journal article" date="2015" name="Stand. Genomic Sci.">
        <title>Genomic Encyclopedia of Bacterial and Archaeal Type Strains, Phase III: the genomes of soil and plant-associated and newly described type strains.</title>
        <authorList>
            <person name="Whitman W.B."/>
            <person name="Woyke T."/>
            <person name="Klenk H.P."/>
            <person name="Zhou Y."/>
            <person name="Lilburn T.G."/>
            <person name="Beck B.J."/>
            <person name="De Vos P."/>
            <person name="Vandamme P."/>
            <person name="Eisen J.A."/>
            <person name="Garrity G."/>
            <person name="Hugenholtz P."/>
            <person name="Kyrpides N.C."/>
        </authorList>
    </citation>
    <scope>NUCLEOTIDE SEQUENCE [LARGE SCALE GENOMIC DNA]</scope>
    <source>
        <strain evidence="3 4">RF6</strain>
    </source>
</reference>
<accession>A0A4Q7TT08</accession>
<dbReference type="NCBIfam" id="TIGR00254">
    <property type="entry name" value="GGDEF"/>
    <property type="match status" value="1"/>
</dbReference>
<dbReference type="PANTHER" id="PTHR44757:SF2">
    <property type="entry name" value="BIOFILM ARCHITECTURE MAINTENANCE PROTEIN MBAA"/>
    <property type="match status" value="1"/>
</dbReference>
<dbReference type="InterPro" id="IPR035965">
    <property type="entry name" value="PAS-like_dom_sf"/>
</dbReference>
<gene>
    <name evidence="3" type="ORF">EV139_2392</name>
</gene>
<dbReference type="AlphaFoldDB" id="A0A4Q7TT08"/>
<dbReference type="InterPro" id="IPR000014">
    <property type="entry name" value="PAS"/>
</dbReference>
<evidence type="ECO:0000256" key="1">
    <source>
        <dbReference type="SAM" id="MobiDB-lite"/>
    </source>
</evidence>
<dbReference type="Pfam" id="PF00990">
    <property type="entry name" value="GGDEF"/>
    <property type="match status" value="1"/>
</dbReference>
<dbReference type="Gene3D" id="3.30.70.270">
    <property type="match status" value="1"/>
</dbReference>
<feature type="domain" description="GGDEF" evidence="2">
    <location>
        <begin position="374"/>
        <end position="510"/>
    </location>
</feature>
<dbReference type="InterPro" id="IPR052155">
    <property type="entry name" value="Biofilm_reg_signaling"/>
</dbReference>